<evidence type="ECO:0000256" key="1">
    <source>
        <dbReference type="SAM" id="MobiDB-lite"/>
    </source>
</evidence>
<feature type="region of interest" description="Disordered" evidence="1">
    <location>
        <begin position="174"/>
        <end position="196"/>
    </location>
</feature>
<name>A0AAD6C731_9EURO</name>
<dbReference type="RefSeq" id="XP_056766735.1">
    <property type="nucleotide sequence ID" value="XM_056908117.1"/>
</dbReference>
<evidence type="ECO:0000313" key="3">
    <source>
        <dbReference type="Proteomes" id="UP001213681"/>
    </source>
</evidence>
<dbReference type="EMBL" id="JAPVEA010000005">
    <property type="protein sequence ID" value="KAJ5453779.1"/>
    <property type="molecule type" value="Genomic_DNA"/>
</dbReference>
<organism evidence="2 3">
    <name type="scientific">Penicillium daleae</name>
    <dbReference type="NCBI Taxonomy" id="63821"/>
    <lineage>
        <taxon>Eukaryota</taxon>
        <taxon>Fungi</taxon>
        <taxon>Dikarya</taxon>
        <taxon>Ascomycota</taxon>
        <taxon>Pezizomycotina</taxon>
        <taxon>Eurotiomycetes</taxon>
        <taxon>Eurotiomycetidae</taxon>
        <taxon>Eurotiales</taxon>
        <taxon>Aspergillaceae</taxon>
        <taxon>Penicillium</taxon>
    </lineage>
</organism>
<keyword evidence="3" id="KW-1185">Reference proteome</keyword>
<accession>A0AAD6C731</accession>
<dbReference type="GeneID" id="81598360"/>
<evidence type="ECO:0000313" key="2">
    <source>
        <dbReference type="EMBL" id="KAJ5453779.1"/>
    </source>
</evidence>
<dbReference type="Proteomes" id="UP001213681">
    <property type="component" value="Unassembled WGS sequence"/>
</dbReference>
<protein>
    <submittedName>
        <fullName evidence="2">Uncharacterized protein</fullName>
    </submittedName>
</protein>
<reference evidence="2" key="2">
    <citation type="journal article" date="2023" name="IMA Fungus">
        <title>Comparative genomic study of the Penicillium genus elucidates a diverse pangenome and 15 lateral gene transfer events.</title>
        <authorList>
            <person name="Petersen C."/>
            <person name="Sorensen T."/>
            <person name="Nielsen M.R."/>
            <person name="Sondergaard T.E."/>
            <person name="Sorensen J.L."/>
            <person name="Fitzpatrick D.A."/>
            <person name="Frisvad J.C."/>
            <person name="Nielsen K.L."/>
        </authorList>
    </citation>
    <scope>NUCLEOTIDE SEQUENCE</scope>
    <source>
        <strain evidence="2">IBT 16125</strain>
    </source>
</reference>
<proteinExistence type="predicted"/>
<dbReference type="AlphaFoldDB" id="A0AAD6C731"/>
<reference evidence="2" key="1">
    <citation type="submission" date="2022-12" db="EMBL/GenBank/DDBJ databases">
        <authorList>
            <person name="Petersen C."/>
        </authorList>
    </citation>
    <scope>NUCLEOTIDE SEQUENCE</scope>
    <source>
        <strain evidence="2">IBT 16125</strain>
    </source>
</reference>
<gene>
    <name evidence="2" type="ORF">N7458_004735</name>
</gene>
<sequence>MPPTPINRNLGNSIHPGLDETDLPKTWIASNDYFHHLAISVPVSEDYTLLQADTPSRSRFIQPHAGQNDIIRAVPPNWTSQTQTLWHQDPEDWTQLNHNVGILDTPGRTKAPSSHRMENGAVNPYPAYLDITVFEDQMELSLTTSEIKQCEQMTSQPRSHRQVDPVDEIRDFTNGRHAQPSCQGSKPQYVCPKPKV</sequence>
<comment type="caution">
    <text evidence="2">The sequence shown here is derived from an EMBL/GenBank/DDBJ whole genome shotgun (WGS) entry which is preliminary data.</text>
</comment>